<comment type="similarity">
    <text evidence="1 12">Belongs to the helicase family. DnaB subfamily.</text>
</comment>
<evidence type="ECO:0000256" key="10">
    <source>
        <dbReference type="ARBA" id="ARBA00048954"/>
    </source>
</evidence>
<dbReference type="SMART" id="SM00382">
    <property type="entry name" value="AAA"/>
    <property type="match status" value="1"/>
</dbReference>
<dbReference type="Pfam" id="PF00772">
    <property type="entry name" value="DnaB"/>
    <property type="match status" value="1"/>
</dbReference>
<dbReference type="GO" id="GO:0005829">
    <property type="term" value="C:cytosol"/>
    <property type="evidence" value="ECO:0007669"/>
    <property type="project" value="TreeGrafter"/>
</dbReference>
<keyword evidence="5 12" id="KW-0378">Hydrolase</keyword>
<dbReference type="GO" id="GO:0006269">
    <property type="term" value="P:DNA replication, synthesis of primer"/>
    <property type="evidence" value="ECO:0007669"/>
    <property type="project" value="UniProtKB-UniRule"/>
</dbReference>
<evidence type="ECO:0000256" key="6">
    <source>
        <dbReference type="ARBA" id="ARBA00022806"/>
    </source>
</evidence>
<evidence type="ECO:0000256" key="7">
    <source>
        <dbReference type="ARBA" id="ARBA00022840"/>
    </source>
</evidence>
<dbReference type="PROSITE" id="PS51199">
    <property type="entry name" value="SF4_HELICASE"/>
    <property type="match status" value="1"/>
</dbReference>
<dbReference type="InterPro" id="IPR007693">
    <property type="entry name" value="DNA_helicase_DnaB-like_N"/>
</dbReference>
<dbReference type="EMBL" id="BMFY01000025">
    <property type="protein sequence ID" value="GGA28515.1"/>
    <property type="molecule type" value="Genomic_DNA"/>
</dbReference>
<dbReference type="Gene3D" id="1.10.860.10">
    <property type="entry name" value="DNAb Helicase, Chain A"/>
    <property type="match status" value="1"/>
</dbReference>
<evidence type="ECO:0000256" key="2">
    <source>
        <dbReference type="ARBA" id="ARBA00022515"/>
    </source>
</evidence>
<keyword evidence="15" id="KW-1185">Reference proteome</keyword>
<dbReference type="GO" id="GO:0005524">
    <property type="term" value="F:ATP binding"/>
    <property type="evidence" value="ECO:0007669"/>
    <property type="project" value="UniProtKB-UniRule"/>
</dbReference>
<keyword evidence="3 12" id="KW-0235">DNA replication</keyword>
<keyword evidence="8 12" id="KW-0238">DNA-binding</keyword>
<dbReference type="SUPFAM" id="SSF52540">
    <property type="entry name" value="P-loop containing nucleoside triphosphate hydrolases"/>
    <property type="match status" value="1"/>
</dbReference>
<comment type="function">
    <text evidence="12">The main replicative DNA helicase, it participates in initiation and elongation during chromosome replication. Travels ahead of the DNA replisome, separating dsDNA into templates for DNA synthesis. A processive ATP-dependent 5'-3' DNA helicase it has DNA-dependent ATPase activity.</text>
</comment>
<evidence type="ECO:0000256" key="9">
    <source>
        <dbReference type="ARBA" id="ARBA00023235"/>
    </source>
</evidence>
<dbReference type="EC" id="5.6.2.3" evidence="11 12"/>
<keyword evidence="6 12" id="KW-0347">Helicase</keyword>
<evidence type="ECO:0000256" key="12">
    <source>
        <dbReference type="RuleBase" id="RU362085"/>
    </source>
</evidence>
<proteinExistence type="inferred from homology"/>
<dbReference type="InterPro" id="IPR007692">
    <property type="entry name" value="DNA_helicase_DnaB"/>
</dbReference>
<evidence type="ECO:0000256" key="1">
    <source>
        <dbReference type="ARBA" id="ARBA00008428"/>
    </source>
</evidence>
<dbReference type="NCBIfam" id="TIGR00665">
    <property type="entry name" value="DnaB"/>
    <property type="match status" value="1"/>
</dbReference>
<organism evidence="14 15">
    <name type="scientific">Sediminivirga luteola</name>
    <dbReference type="NCBI Taxonomy" id="1774748"/>
    <lineage>
        <taxon>Bacteria</taxon>
        <taxon>Bacillati</taxon>
        <taxon>Actinomycetota</taxon>
        <taxon>Actinomycetes</taxon>
        <taxon>Micrococcales</taxon>
        <taxon>Brevibacteriaceae</taxon>
        <taxon>Sediminivirga</taxon>
    </lineage>
</organism>
<dbReference type="InterPro" id="IPR036185">
    <property type="entry name" value="DNA_heli_DnaB-like_N_sf"/>
</dbReference>
<evidence type="ECO:0000313" key="14">
    <source>
        <dbReference type="EMBL" id="GGA28515.1"/>
    </source>
</evidence>
<comment type="catalytic activity">
    <reaction evidence="10 12">
        <text>ATP + H2O = ADP + phosphate + H(+)</text>
        <dbReference type="Rhea" id="RHEA:13065"/>
        <dbReference type="ChEBI" id="CHEBI:15377"/>
        <dbReference type="ChEBI" id="CHEBI:15378"/>
        <dbReference type="ChEBI" id="CHEBI:30616"/>
        <dbReference type="ChEBI" id="CHEBI:43474"/>
        <dbReference type="ChEBI" id="CHEBI:456216"/>
        <dbReference type="EC" id="5.6.2.3"/>
    </reaction>
</comment>
<sequence>MDSGRGIVSAEMDARPEADLGMRTPPQDIVAEQSVLGGMMLSKDAIADVVENLRPEDFYKPAHETIYGCILDLYARGEPADSVTVANELTKSGDLARVGGGAYLHTLIASVPTAANAGFYANIVRERALLRRLVEAGTRIVQIGYDAQGDAEAVVNQAQAEIYSVTERNASQDYVVLGEIVQETVNEIERAGDAGDGPSGVPTGFEEFDELTHGLHGGQMIVIAARPGVGKSTFALDIVRSASIRHRLTSVVFSLEMSKTELTTRLLSAESDIPLQRLRTGDLDDRDWTRLATTMSEITEAPLFIDDSPNMALTEIRAKCRRLKQQHDLQLVAVDYLQLMTSGKKVESRQQEVSEFSRSLKLLAKELEVPVIALSQLNRASEQRTDRRPMISDLRESGSIEQDADMVILLHREDMYDKEHERAGEADVIVAKHRNGETRTIPVAFQGAKSRFANMPR</sequence>
<keyword evidence="4 12" id="KW-0547">Nucleotide-binding</keyword>
<dbReference type="Pfam" id="PF03796">
    <property type="entry name" value="DnaB_C"/>
    <property type="match status" value="1"/>
</dbReference>
<dbReference type="GO" id="GO:0003677">
    <property type="term" value="F:DNA binding"/>
    <property type="evidence" value="ECO:0007669"/>
    <property type="project" value="UniProtKB-UniRule"/>
</dbReference>
<evidence type="ECO:0000256" key="11">
    <source>
        <dbReference type="NCBIfam" id="TIGR00665"/>
    </source>
</evidence>
<comment type="caution">
    <text evidence="14">The sequence shown here is derived from an EMBL/GenBank/DDBJ whole genome shotgun (WGS) entry which is preliminary data.</text>
</comment>
<gene>
    <name evidence="14" type="ORF">GCM10011333_34060</name>
</gene>
<reference evidence="14" key="2">
    <citation type="submission" date="2020-09" db="EMBL/GenBank/DDBJ databases">
        <authorList>
            <person name="Sun Q."/>
            <person name="Zhou Y."/>
        </authorList>
    </citation>
    <scope>NUCLEOTIDE SEQUENCE</scope>
    <source>
        <strain evidence="14">CGMCC 1.12785</strain>
    </source>
</reference>
<evidence type="ECO:0000313" key="15">
    <source>
        <dbReference type="Proteomes" id="UP000616114"/>
    </source>
</evidence>
<dbReference type="PANTHER" id="PTHR30153:SF2">
    <property type="entry name" value="REPLICATIVE DNA HELICASE"/>
    <property type="match status" value="1"/>
</dbReference>
<evidence type="ECO:0000256" key="4">
    <source>
        <dbReference type="ARBA" id="ARBA00022741"/>
    </source>
</evidence>
<dbReference type="GO" id="GO:0016787">
    <property type="term" value="F:hydrolase activity"/>
    <property type="evidence" value="ECO:0007669"/>
    <property type="project" value="UniProtKB-KW"/>
</dbReference>
<dbReference type="SUPFAM" id="SSF48024">
    <property type="entry name" value="N-terminal domain of DnaB helicase"/>
    <property type="match status" value="1"/>
</dbReference>
<reference evidence="14" key="1">
    <citation type="journal article" date="2014" name="Int. J. Syst. Evol. Microbiol.">
        <title>Complete genome sequence of Corynebacterium casei LMG S-19264T (=DSM 44701T), isolated from a smear-ripened cheese.</title>
        <authorList>
            <consortium name="US DOE Joint Genome Institute (JGI-PGF)"/>
            <person name="Walter F."/>
            <person name="Albersmeier A."/>
            <person name="Kalinowski J."/>
            <person name="Ruckert C."/>
        </authorList>
    </citation>
    <scope>NUCLEOTIDE SEQUENCE</scope>
    <source>
        <strain evidence="14">CGMCC 1.12785</strain>
    </source>
</reference>
<dbReference type="GO" id="GO:1990077">
    <property type="term" value="C:primosome complex"/>
    <property type="evidence" value="ECO:0007669"/>
    <property type="project" value="UniProtKB-UniRule"/>
</dbReference>
<protein>
    <recommendedName>
        <fullName evidence="11 12">Replicative DNA helicase</fullName>
        <ecNumber evidence="11 12">5.6.2.3</ecNumber>
    </recommendedName>
</protein>
<dbReference type="AlphaFoldDB" id="A0A8J2U198"/>
<keyword evidence="2 12" id="KW-0639">Primosome</keyword>
<dbReference type="InterPro" id="IPR016136">
    <property type="entry name" value="DNA_helicase_N/primase_C"/>
</dbReference>
<dbReference type="NCBIfam" id="NF004384">
    <property type="entry name" value="PRK05748.1"/>
    <property type="match status" value="1"/>
</dbReference>
<dbReference type="Proteomes" id="UP000616114">
    <property type="component" value="Unassembled WGS sequence"/>
</dbReference>
<name>A0A8J2U198_9MICO</name>
<evidence type="ECO:0000256" key="8">
    <source>
        <dbReference type="ARBA" id="ARBA00023125"/>
    </source>
</evidence>
<dbReference type="InterPro" id="IPR007694">
    <property type="entry name" value="DNA_helicase_DnaB-like_C"/>
</dbReference>
<dbReference type="PANTHER" id="PTHR30153">
    <property type="entry name" value="REPLICATIVE DNA HELICASE DNAB"/>
    <property type="match status" value="1"/>
</dbReference>
<dbReference type="FunFam" id="3.40.50.300:FF:000351">
    <property type="entry name" value="Replicative DNA helicase"/>
    <property type="match status" value="1"/>
</dbReference>
<dbReference type="FunFam" id="1.10.860.10:FF:000001">
    <property type="entry name" value="Replicative DNA helicase"/>
    <property type="match status" value="1"/>
</dbReference>
<dbReference type="InterPro" id="IPR027417">
    <property type="entry name" value="P-loop_NTPase"/>
</dbReference>
<dbReference type="GO" id="GO:0043139">
    <property type="term" value="F:5'-3' DNA helicase activity"/>
    <property type="evidence" value="ECO:0007669"/>
    <property type="project" value="UniProtKB-EC"/>
</dbReference>
<feature type="domain" description="SF4 helicase" evidence="13">
    <location>
        <begin position="194"/>
        <end position="457"/>
    </location>
</feature>
<evidence type="ECO:0000259" key="13">
    <source>
        <dbReference type="PROSITE" id="PS51199"/>
    </source>
</evidence>
<keyword evidence="7 12" id="KW-0067">ATP-binding</keyword>
<evidence type="ECO:0000256" key="5">
    <source>
        <dbReference type="ARBA" id="ARBA00022801"/>
    </source>
</evidence>
<dbReference type="CDD" id="cd00984">
    <property type="entry name" value="DnaB_C"/>
    <property type="match status" value="1"/>
</dbReference>
<dbReference type="Gene3D" id="3.40.50.300">
    <property type="entry name" value="P-loop containing nucleotide triphosphate hydrolases"/>
    <property type="match status" value="1"/>
</dbReference>
<accession>A0A8J2U198</accession>
<evidence type="ECO:0000256" key="3">
    <source>
        <dbReference type="ARBA" id="ARBA00022705"/>
    </source>
</evidence>
<dbReference type="InterPro" id="IPR003593">
    <property type="entry name" value="AAA+_ATPase"/>
</dbReference>
<keyword evidence="9" id="KW-0413">Isomerase</keyword>